<gene>
    <name evidence="1" type="ORF">TM448A00467_0017</name>
    <name evidence="2" type="ORF">TM448B01051_0020</name>
</gene>
<proteinExistence type="predicted"/>
<evidence type="ECO:0000313" key="1">
    <source>
        <dbReference type="EMBL" id="QJA46617.1"/>
    </source>
</evidence>
<sequence>MARILCGTHWITDDEPCLGLFEMNEQSPDSRGFHRYQIIYVMRGDKPAEFRIDMGLASKWKGKDQFRIPGGVWDYAMNKYDVVENVGRLRGIADILRDEPLFDKRELVGLDKINE</sequence>
<dbReference type="EMBL" id="MT144016">
    <property type="protein sequence ID" value="QJA46617.1"/>
    <property type="molecule type" value="Genomic_DNA"/>
</dbReference>
<accession>A0A6H1ZH14</accession>
<evidence type="ECO:0000313" key="2">
    <source>
        <dbReference type="EMBL" id="QJH97632.1"/>
    </source>
</evidence>
<protein>
    <submittedName>
        <fullName evidence="1">Uncharacterized protein</fullName>
    </submittedName>
</protein>
<name>A0A6H1ZH14_9ZZZZ</name>
<dbReference type="EMBL" id="MT144694">
    <property type="protein sequence ID" value="QJH97632.1"/>
    <property type="molecule type" value="Genomic_DNA"/>
</dbReference>
<organism evidence="1">
    <name type="scientific">viral metagenome</name>
    <dbReference type="NCBI Taxonomy" id="1070528"/>
    <lineage>
        <taxon>unclassified sequences</taxon>
        <taxon>metagenomes</taxon>
        <taxon>organismal metagenomes</taxon>
    </lineage>
</organism>
<reference evidence="1" key="1">
    <citation type="submission" date="2020-03" db="EMBL/GenBank/DDBJ databases">
        <title>The deep terrestrial virosphere.</title>
        <authorList>
            <person name="Holmfeldt K."/>
            <person name="Nilsson E."/>
            <person name="Simone D."/>
            <person name="Lopez-Fernandez M."/>
            <person name="Wu X."/>
            <person name="de Brujin I."/>
            <person name="Lundin D."/>
            <person name="Andersson A."/>
            <person name="Bertilsson S."/>
            <person name="Dopson M."/>
        </authorList>
    </citation>
    <scope>NUCLEOTIDE SEQUENCE</scope>
    <source>
        <strain evidence="1">TM448A00467</strain>
        <strain evidence="2">TM448B01051</strain>
    </source>
</reference>
<dbReference type="AlphaFoldDB" id="A0A6H1ZH14"/>